<dbReference type="GO" id="GO:1902208">
    <property type="term" value="P:regulation of bacterial-type flagellum assembly"/>
    <property type="evidence" value="ECO:0007669"/>
    <property type="project" value="UniProtKB-UniRule"/>
</dbReference>
<dbReference type="GO" id="GO:0045947">
    <property type="term" value="P:negative regulation of translational initiation"/>
    <property type="evidence" value="ECO:0007669"/>
    <property type="project" value="UniProtKB-UniRule"/>
</dbReference>
<dbReference type="PANTHER" id="PTHR34984:SF1">
    <property type="entry name" value="CARBON STORAGE REGULATOR"/>
    <property type="match status" value="1"/>
</dbReference>
<keyword evidence="2 4" id="KW-0810">Translation regulation</keyword>
<comment type="subunit">
    <text evidence="4">Homodimer; the beta-strands of each monomer intercalate to form a hydrophobic core, while the alpha-helices form wings that extend away from the core.</text>
</comment>
<dbReference type="AlphaFoldDB" id="A0A517MUS8"/>
<dbReference type="GO" id="GO:0048027">
    <property type="term" value="F:mRNA 5'-UTR binding"/>
    <property type="evidence" value="ECO:0007669"/>
    <property type="project" value="UniProtKB-UniRule"/>
</dbReference>
<protein>
    <recommendedName>
        <fullName evidence="4">Translational regulator CsrA</fullName>
    </recommendedName>
</protein>
<comment type="similarity">
    <text evidence="4">Belongs to the CsrA/RsmA family.</text>
</comment>
<sequence length="73" mass="7755">MLVIARKPGERLLIGDNITITVVKLSSGGVRLGIEAPPEMAIMRQELADALQAAEQQAINDAEQQTANEPATS</sequence>
<evidence type="ECO:0000313" key="7">
    <source>
        <dbReference type="Proteomes" id="UP000319852"/>
    </source>
</evidence>
<comment type="function">
    <text evidence="4">A translational regulator that binds mRNA to regulate translation initiation and/or mRNA stability. Usually binds in the 5'-UTR at or near the Shine-Dalgarno sequence preventing ribosome-binding, thus repressing translation. Its main target seems to be the major flagellin gene, while its function is anatagonized by FliW.</text>
</comment>
<dbReference type="SUPFAM" id="SSF117130">
    <property type="entry name" value="CsrA-like"/>
    <property type="match status" value="1"/>
</dbReference>
<dbReference type="Gene3D" id="2.60.40.4380">
    <property type="entry name" value="Translational regulator CsrA"/>
    <property type="match status" value="1"/>
</dbReference>
<evidence type="ECO:0000256" key="3">
    <source>
        <dbReference type="ARBA" id="ARBA00022884"/>
    </source>
</evidence>
<dbReference type="GO" id="GO:0044781">
    <property type="term" value="P:bacterial-type flagellum organization"/>
    <property type="evidence" value="ECO:0007669"/>
    <property type="project" value="UniProtKB-KW"/>
</dbReference>
<dbReference type="HAMAP" id="MF_00167">
    <property type="entry name" value="CsrA"/>
    <property type="match status" value="1"/>
</dbReference>
<feature type="region of interest" description="Disordered" evidence="5">
    <location>
        <begin position="54"/>
        <end position="73"/>
    </location>
</feature>
<reference evidence="6 7" key="1">
    <citation type="submission" date="2019-02" db="EMBL/GenBank/DDBJ databases">
        <title>Deep-cultivation of Planctomycetes and their phenomic and genomic characterization uncovers novel biology.</title>
        <authorList>
            <person name="Wiegand S."/>
            <person name="Jogler M."/>
            <person name="Boedeker C."/>
            <person name="Pinto D."/>
            <person name="Vollmers J."/>
            <person name="Rivas-Marin E."/>
            <person name="Kohn T."/>
            <person name="Peeters S.H."/>
            <person name="Heuer A."/>
            <person name="Rast P."/>
            <person name="Oberbeckmann S."/>
            <person name="Bunk B."/>
            <person name="Jeske O."/>
            <person name="Meyerdierks A."/>
            <person name="Storesund J.E."/>
            <person name="Kallscheuer N."/>
            <person name="Luecker S."/>
            <person name="Lage O.M."/>
            <person name="Pohl T."/>
            <person name="Merkel B.J."/>
            <person name="Hornburger P."/>
            <person name="Mueller R.-W."/>
            <person name="Bruemmer F."/>
            <person name="Labrenz M."/>
            <person name="Spormann A.M."/>
            <person name="Op den Camp H."/>
            <person name="Overmann J."/>
            <person name="Amann R."/>
            <person name="Jetten M.S.M."/>
            <person name="Mascher T."/>
            <person name="Medema M.H."/>
            <person name="Devos D.P."/>
            <person name="Kaster A.-K."/>
            <person name="Ovreas L."/>
            <person name="Rohde M."/>
            <person name="Galperin M.Y."/>
            <person name="Jogler C."/>
        </authorList>
    </citation>
    <scope>NUCLEOTIDE SEQUENCE [LARGE SCALE GENOMIC DNA]</scope>
    <source>
        <strain evidence="6 7">HG15A2</strain>
    </source>
</reference>
<name>A0A517MUS8_9BACT</name>
<evidence type="ECO:0000256" key="4">
    <source>
        <dbReference type="HAMAP-Rule" id="MF_00167"/>
    </source>
</evidence>
<dbReference type="EMBL" id="CP036263">
    <property type="protein sequence ID" value="QDS98643.1"/>
    <property type="molecule type" value="Genomic_DNA"/>
</dbReference>
<proteinExistence type="inferred from homology"/>
<evidence type="ECO:0000313" key="6">
    <source>
        <dbReference type="EMBL" id="QDS98643.1"/>
    </source>
</evidence>
<keyword evidence="7" id="KW-1185">Reference proteome</keyword>
<dbReference type="InterPro" id="IPR003751">
    <property type="entry name" value="CsrA"/>
</dbReference>
<dbReference type="PANTHER" id="PTHR34984">
    <property type="entry name" value="CARBON STORAGE REGULATOR"/>
    <property type="match status" value="1"/>
</dbReference>
<dbReference type="GO" id="GO:0005829">
    <property type="term" value="C:cytosol"/>
    <property type="evidence" value="ECO:0007669"/>
    <property type="project" value="TreeGrafter"/>
</dbReference>
<evidence type="ECO:0000256" key="2">
    <source>
        <dbReference type="ARBA" id="ARBA00022845"/>
    </source>
</evidence>
<dbReference type="OrthoDB" id="289081at2"/>
<comment type="subcellular location">
    <subcellularLocation>
        <location evidence="4">Cytoplasm</location>
    </subcellularLocation>
</comment>
<keyword evidence="4" id="KW-0678">Repressor</keyword>
<dbReference type="GO" id="GO:0006109">
    <property type="term" value="P:regulation of carbohydrate metabolic process"/>
    <property type="evidence" value="ECO:0007669"/>
    <property type="project" value="InterPro"/>
</dbReference>
<dbReference type="GO" id="GO:0006402">
    <property type="term" value="P:mRNA catabolic process"/>
    <property type="evidence" value="ECO:0007669"/>
    <property type="project" value="InterPro"/>
</dbReference>
<gene>
    <name evidence="6" type="primary">csrA_2</name>
    <name evidence="4" type="synonym">csrA</name>
    <name evidence="6" type="ORF">HG15A2_19240</name>
</gene>
<evidence type="ECO:0000256" key="1">
    <source>
        <dbReference type="ARBA" id="ARBA00022490"/>
    </source>
</evidence>
<keyword evidence="1 4" id="KW-0963">Cytoplasm</keyword>
<dbReference type="KEGG" id="amob:HG15A2_19240"/>
<feature type="compositionally biased region" description="Polar residues" evidence="5">
    <location>
        <begin position="62"/>
        <end position="73"/>
    </location>
</feature>
<dbReference type="InterPro" id="IPR036107">
    <property type="entry name" value="CsrA_sf"/>
</dbReference>
<accession>A0A517MUS8</accession>
<evidence type="ECO:0000256" key="5">
    <source>
        <dbReference type="SAM" id="MobiDB-lite"/>
    </source>
</evidence>
<keyword evidence="4" id="KW-1005">Bacterial flagellum biogenesis</keyword>
<dbReference type="Pfam" id="PF02599">
    <property type="entry name" value="CsrA"/>
    <property type="match status" value="1"/>
</dbReference>
<dbReference type="RefSeq" id="WP_145059863.1">
    <property type="nucleotide sequence ID" value="NZ_CP036263.1"/>
</dbReference>
<keyword evidence="3 4" id="KW-0694">RNA-binding</keyword>
<dbReference type="Proteomes" id="UP000319852">
    <property type="component" value="Chromosome"/>
</dbReference>
<organism evidence="6 7">
    <name type="scientific">Adhaeretor mobilis</name>
    <dbReference type="NCBI Taxonomy" id="1930276"/>
    <lineage>
        <taxon>Bacteria</taxon>
        <taxon>Pseudomonadati</taxon>
        <taxon>Planctomycetota</taxon>
        <taxon>Planctomycetia</taxon>
        <taxon>Pirellulales</taxon>
        <taxon>Lacipirellulaceae</taxon>
        <taxon>Adhaeretor</taxon>
    </lineage>
</organism>